<dbReference type="GO" id="GO:0052689">
    <property type="term" value="F:carboxylic ester hydrolase activity"/>
    <property type="evidence" value="ECO:0007669"/>
    <property type="project" value="TreeGrafter"/>
</dbReference>
<accession>A0A2G5VR73</accession>
<dbReference type="EMBL" id="PDUG01000001">
    <property type="protein sequence ID" value="PIC54171.1"/>
    <property type="molecule type" value="Genomic_DNA"/>
</dbReference>
<evidence type="ECO:0000313" key="3">
    <source>
        <dbReference type="Proteomes" id="UP000230233"/>
    </source>
</evidence>
<proteinExistence type="predicted"/>
<dbReference type="AlphaFoldDB" id="A0A2G5VR73"/>
<evidence type="ECO:0000313" key="2">
    <source>
        <dbReference type="EMBL" id="PIC54171.1"/>
    </source>
</evidence>
<sequence length="300" mass="33706">MNAKMFNMARRFVSSDSTSQMMLANLTFGNMRSSGTPLILVPGLFGTKENWIRVGKELSQRLGCMVFAVENRNHGGSSMAPSMTYPEMADDLVGFIDWVRKITGEKQVNLHGHSMGGKTVTQLATTPEYAPRIKNLIVEDMSPLGYPLKRAEYLDCIKHMIATDMNKSRDEVMAELGEKVSKVLLYQFVRGNLGEDVNGKAQWTCNLNVIDETYIYLLSHDIRFGVFEGPTLFQRASGSGFLPASHKNRVEKMFPMVKFAETAWSNHWIHADDPKFFVDSICDFLEEPKELGELGRSSGI</sequence>
<dbReference type="GO" id="GO:0005739">
    <property type="term" value="C:mitochondrion"/>
    <property type="evidence" value="ECO:0007669"/>
    <property type="project" value="TreeGrafter"/>
</dbReference>
<dbReference type="SUPFAM" id="SSF53474">
    <property type="entry name" value="alpha/beta-Hydrolases"/>
    <property type="match status" value="1"/>
</dbReference>
<dbReference type="InterPro" id="IPR029058">
    <property type="entry name" value="AB_hydrolase_fold"/>
</dbReference>
<dbReference type="OrthoDB" id="8119704at2759"/>
<organism evidence="2 3">
    <name type="scientific">Caenorhabditis nigoni</name>
    <dbReference type="NCBI Taxonomy" id="1611254"/>
    <lineage>
        <taxon>Eukaryota</taxon>
        <taxon>Metazoa</taxon>
        <taxon>Ecdysozoa</taxon>
        <taxon>Nematoda</taxon>
        <taxon>Chromadorea</taxon>
        <taxon>Rhabditida</taxon>
        <taxon>Rhabditina</taxon>
        <taxon>Rhabditomorpha</taxon>
        <taxon>Rhabditoidea</taxon>
        <taxon>Rhabditidae</taxon>
        <taxon>Peloderinae</taxon>
        <taxon>Caenorhabditis</taxon>
    </lineage>
</organism>
<dbReference type="PANTHER" id="PTHR46118">
    <property type="entry name" value="PROTEIN ABHD11"/>
    <property type="match status" value="1"/>
</dbReference>
<feature type="domain" description="AB hydrolase-1" evidence="1">
    <location>
        <begin position="37"/>
        <end position="139"/>
    </location>
</feature>
<protein>
    <recommendedName>
        <fullName evidence="1">AB hydrolase-1 domain-containing protein</fullName>
    </recommendedName>
</protein>
<name>A0A2G5VR73_9PELO</name>
<gene>
    <name evidence="2" type="primary">Cni-abhd-11.1</name>
    <name evidence="2" type="synonym">Cnig_chr_I.g3536</name>
    <name evidence="2" type="ORF">B9Z55_003536</name>
</gene>
<dbReference type="InterPro" id="IPR000073">
    <property type="entry name" value="AB_hydrolase_1"/>
</dbReference>
<dbReference type="Gene3D" id="3.40.50.1820">
    <property type="entry name" value="alpha/beta hydrolase"/>
    <property type="match status" value="1"/>
</dbReference>
<dbReference type="Proteomes" id="UP000230233">
    <property type="component" value="Chromosome I"/>
</dbReference>
<dbReference type="STRING" id="1611254.A0A2G5VR73"/>
<dbReference type="FunFam" id="3.40.50.1820:FF:000452">
    <property type="entry name" value="ABHydrolase Domain containing homolog"/>
    <property type="match status" value="1"/>
</dbReference>
<evidence type="ECO:0000259" key="1">
    <source>
        <dbReference type="Pfam" id="PF00561"/>
    </source>
</evidence>
<reference evidence="3" key="1">
    <citation type="submission" date="2017-10" db="EMBL/GenBank/DDBJ databases">
        <title>Rapid genome shrinkage in a self-fertile nematode reveals novel sperm competition proteins.</title>
        <authorList>
            <person name="Yin D."/>
            <person name="Schwarz E.M."/>
            <person name="Thomas C.G."/>
            <person name="Felde R.L."/>
            <person name="Korf I.F."/>
            <person name="Cutter A.D."/>
            <person name="Schartner C.M."/>
            <person name="Ralston E.J."/>
            <person name="Meyer B.J."/>
            <person name="Haag E.S."/>
        </authorList>
    </citation>
    <scope>NUCLEOTIDE SEQUENCE [LARGE SCALE GENOMIC DNA]</scope>
    <source>
        <strain evidence="3">JU1422</strain>
    </source>
</reference>
<comment type="caution">
    <text evidence="2">The sequence shown here is derived from an EMBL/GenBank/DDBJ whole genome shotgun (WGS) entry which is preliminary data.</text>
</comment>
<dbReference type="Pfam" id="PF00561">
    <property type="entry name" value="Abhydrolase_1"/>
    <property type="match status" value="1"/>
</dbReference>
<dbReference type="PANTHER" id="PTHR46118:SF3">
    <property type="entry name" value="AB HYDROLASE-1 DOMAIN-CONTAINING PROTEIN"/>
    <property type="match status" value="1"/>
</dbReference>
<keyword evidence="3" id="KW-1185">Reference proteome</keyword>